<dbReference type="Proteomes" id="UP001187192">
    <property type="component" value="Unassembled WGS sequence"/>
</dbReference>
<dbReference type="AlphaFoldDB" id="A0AA88DH26"/>
<protein>
    <submittedName>
        <fullName evidence="2">Uncharacterized protein</fullName>
    </submittedName>
</protein>
<sequence>MYRIFKRAGVGGTPGKPGGRGWGAAGERGRERKSSAVRGGSPAFVGGDRKITGAREDLGWEESYEVNRSRSGADNFRGLTELRGGFVEWLLHPPVAMMHRRDLGIWVGVIDLGLV</sequence>
<accession>A0AA88DH26</accession>
<proteinExistence type="predicted"/>
<reference evidence="2" key="1">
    <citation type="submission" date="2023-07" db="EMBL/GenBank/DDBJ databases">
        <title>draft genome sequence of fig (Ficus carica).</title>
        <authorList>
            <person name="Takahashi T."/>
            <person name="Nishimura K."/>
        </authorList>
    </citation>
    <scope>NUCLEOTIDE SEQUENCE</scope>
</reference>
<evidence type="ECO:0000256" key="1">
    <source>
        <dbReference type="SAM" id="MobiDB-lite"/>
    </source>
</evidence>
<evidence type="ECO:0000313" key="2">
    <source>
        <dbReference type="EMBL" id="GMN55782.1"/>
    </source>
</evidence>
<feature type="compositionally biased region" description="Gly residues" evidence="1">
    <location>
        <begin position="9"/>
        <end position="26"/>
    </location>
</feature>
<organism evidence="2 3">
    <name type="scientific">Ficus carica</name>
    <name type="common">Common fig</name>
    <dbReference type="NCBI Taxonomy" id="3494"/>
    <lineage>
        <taxon>Eukaryota</taxon>
        <taxon>Viridiplantae</taxon>
        <taxon>Streptophyta</taxon>
        <taxon>Embryophyta</taxon>
        <taxon>Tracheophyta</taxon>
        <taxon>Spermatophyta</taxon>
        <taxon>Magnoliopsida</taxon>
        <taxon>eudicotyledons</taxon>
        <taxon>Gunneridae</taxon>
        <taxon>Pentapetalae</taxon>
        <taxon>rosids</taxon>
        <taxon>fabids</taxon>
        <taxon>Rosales</taxon>
        <taxon>Moraceae</taxon>
        <taxon>Ficeae</taxon>
        <taxon>Ficus</taxon>
    </lineage>
</organism>
<name>A0AA88DH26_FICCA</name>
<comment type="caution">
    <text evidence="2">The sequence shown here is derived from an EMBL/GenBank/DDBJ whole genome shotgun (WGS) entry which is preliminary data.</text>
</comment>
<evidence type="ECO:0000313" key="3">
    <source>
        <dbReference type="Proteomes" id="UP001187192"/>
    </source>
</evidence>
<dbReference type="EMBL" id="BTGU01000059">
    <property type="protein sequence ID" value="GMN55782.1"/>
    <property type="molecule type" value="Genomic_DNA"/>
</dbReference>
<gene>
    <name evidence="2" type="ORF">TIFTF001_024908</name>
</gene>
<feature type="region of interest" description="Disordered" evidence="1">
    <location>
        <begin position="1"/>
        <end position="49"/>
    </location>
</feature>
<keyword evidence="3" id="KW-1185">Reference proteome</keyword>